<name>A0ACB6ZU11_THEGA</name>
<dbReference type="Proteomes" id="UP000886501">
    <property type="component" value="Unassembled WGS sequence"/>
</dbReference>
<organism evidence="1 2">
    <name type="scientific">Thelephora ganbajun</name>
    <name type="common">Ganba fungus</name>
    <dbReference type="NCBI Taxonomy" id="370292"/>
    <lineage>
        <taxon>Eukaryota</taxon>
        <taxon>Fungi</taxon>
        <taxon>Dikarya</taxon>
        <taxon>Basidiomycota</taxon>
        <taxon>Agaricomycotina</taxon>
        <taxon>Agaricomycetes</taxon>
        <taxon>Thelephorales</taxon>
        <taxon>Thelephoraceae</taxon>
        <taxon>Thelephora</taxon>
    </lineage>
</organism>
<proteinExistence type="predicted"/>
<evidence type="ECO:0000313" key="1">
    <source>
        <dbReference type="EMBL" id="KAF9653132.1"/>
    </source>
</evidence>
<comment type="caution">
    <text evidence="1">The sequence shown here is derived from an EMBL/GenBank/DDBJ whole genome shotgun (WGS) entry which is preliminary data.</text>
</comment>
<accession>A0ACB6ZU11</accession>
<evidence type="ECO:0000313" key="2">
    <source>
        <dbReference type="Proteomes" id="UP000886501"/>
    </source>
</evidence>
<protein>
    <submittedName>
        <fullName evidence="1">Uncharacterized protein</fullName>
    </submittedName>
</protein>
<reference evidence="1" key="1">
    <citation type="submission" date="2019-10" db="EMBL/GenBank/DDBJ databases">
        <authorList>
            <consortium name="DOE Joint Genome Institute"/>
            <person name="Kuo A."/>
            <person name="Miyauchi S."/>
            <person name="Kiss E."/>
            <person name="Drula E."/>
            <person name="Kohler A."/>
            <person name="Sanchez-Garcia M."/>
            <person name="Andreopoulos B."/>
            <person name="Barry K.W."/>
            <person name="Bonito G."/>
            <person name="Buee M."/>
            <person name="Carver A."/>
            <person name="Chen C."/>
            <person name="Cichocki N."/>
            <person name="Clum A."/>
            <person name="Culley D."/>
            <person name="Crous P.W."/>
            <person name="Fauchery L."/>
            <person name="Girlanda M."/>
            <person name="Hayes R."/>
            <person name="Keri Z."/>
            <person name="Labutti K."/>
            <person name="Lipzen A."/>
            <person name="Lombard V."/>
            <person name="Magnuson J."/>
            <person name="Maillard F."/>
            <person name="Morin E."/>
            <person name="Murat C."/>
            <person name="Nolan M."/>
            <person name="Ohm R."/>
            <person name="Pangilinan J."/>
            <person name="Pereira M."/>
            <person name="Perotto S."/>
            <person name="Peter M."/>
            <person name="Riley R."/>
            <person name="Sitrit Y."/>
            <person name="Stielow B."/>
            <person name="Szollosi G."/>
            <person name="Zifcakova L."/>
            <person name="Stursova M."/>
            <person name="Spatafora J.W."/>
            <person name="Tedersoo L."/>
            <person name="Vaario L.-M."/>
            <person name="Yamada A."/>
            <person name="Yan M."/>
            <person name="Wang P."/>
            <person name="Xu J."/>
            <person name="Bruns T."/>
            <person name="Baldrian P."/>
            <person name="Vilgalys R."/>
            <person name="Henrissat B."/>
            <person name="Grigoriev I.V."/>
            <person name="Hibbett D."/>
            <person name="Nagy L.G."/>
            <person name="Martin F.M."/>
        </authorList>
    </citation>
    <scope>NUCLEOTIDE SEQUENCE</scope>
    <source>
        <strain evidence="1">P2</strain>
    </source>
</reference>
<dbReference type="EMBL" id="MU117965">
    <property type="protein sequence ID" value="KAF9653132.1"/>
    <property type="molecule type" value="Genomic_DNA"/>
</dbReference>
<reference evidence="1" key="2">
    <citation type="journal article" date="2020" name="Nat. Commun.">
        <title>Large-scale genome sequencing of mycorrhizal fungi provides insights into the early evolution of symbiotic traits.</title>
        <authorList>
            <person name="Miyauchi S."/>
            <person name="Kiss E."/>
            <person name="Kuo A."/>
            <person name="Drula E."/>
            <person name="Kohler A."/>
            <person name="Sanchez-Garcia M."/>
            <person name="Morin E."/>
            <person name="Andreopoulos B."/>
            <person name="Barry K.W."/>
            <person name="Bonito G."/>
            <person name="Buee M."/>
            <person name="Carver A."/>
            <person name="Chen C."/>
            <person name="Cichocki N."/>
            <person name="Clum A."/>
            <person name="Culley D."/>
            <person name="Crous P.W."/>
            <person name="Fauchery L."/>
            <person name="Girlanda M."/>
            <person name="Hayes R.D."/>
            <person name="Keri Z."/>
            <person name="LaButti K."/>
            <person name="Lipzen A."/>
            <person name="Lombard V."/>
            <person name="Magnuson J."/>
            <person name="Maillard F."/>
            <person name="Murat C."/>
            <person name="Nolan M."/>
            <person name="Ohm R.A."/>
            <person name="Pangilinan J."/>
            <person name="Pereira M.F."/>
            <person name="Perotto S."/>
            <person name="Peter M."/>
            <person name="Pfister S."/>
            <person name="Riley R."/>
            <person name="Sitrit Y."/>
            <person name="Stielow J.B."/>
            <person name="Szollosi G."/>
            <person name="Zifcakova L."/>
            <person name="Stursova M."/>
            <person name="Spatafora J.W."/>
            <person name="Tedersoo L."/>
            <person name="Vaario L.M."/>
            <person name="Yamada A."/>
            <person name="Yan M."/>
            <person name="Wang P."/>
            <person name="Xu J."/>
            <person name="Bruns T."/>
            <person name="Baldrian P."/>
            <person name="Vilgalys R."/>
            <person name="Dunand C."/>
            <person name="Henrissat B."/>
            <person name="Grigoriev I.V."/>
            <person name="Hibbett D."/>
            <person name="Nagy L.G."/>
            <person name="Martin F.M."/>
        </authorList>
    </citation>
    <scope>NUCLEOTIDE SEQUENCE</scope>
    <source>
        <strain evidence="1">P2</strain>
    </source>
</reference>
<sequence>MTDSTHPTYERPSTYVVELQEGIPSYEIDDAKKTYKHQYSNIYYMRLQLLRSFVQTRAKAKWKDVAGNPPYIERVLEVNKGELCYIIGTIYMEMPLKPNVMDDIASDLAIPPPPPLTKFLSSEDAVMIEDESGRIQLIGDRLKKANLVTGVIIGALGMETSDGGFEVADLCYAGMPPQEAGPDVAPQDQGEDNMDVDDDGEPYELVAFISGLSLDDENCNDVNVAMLAEFLVGELDVKTSSRISRLVIAGNSLAPVVLLPLEDEETDNTKSWKNQEVINFSTAPTLQLGAFMLDIAGTMPIHLVPGPTDPSGAILPQQRVPRGMFGKVHEYSTFTCETNPVWLRFATGKEPESETETEVDTETEGDVVRTRWRAPRPPPPFSRTFLVNSGQPLDDMYKYVASPPTTRIQLAENSLRWRHMAPTAPDTLWCHPYFDLEPFILPVTPDFYVIGNQPEFSTKLVEEEDESEGKRRCRIVLVPVFSKTGALVLVNLRTLEATCTRIDTKGFAVKEKKAKELAEQRRREKEQEVKDQTEPREPLRKSTQLPEALLDDEID</sequence>
<keyword evidence="2" id="KW-1185">Reference proteome</keyword>
<gene>
    <name evidence="1" type="ORF">BDM02DRAFT_2185066</name>
</gene>